<feature type="compositionally biased region" description="Polar residues" evidence="7">
    <location>
        <begin position="1"/>
        <end position="11"/>
    </location>
</feature>
<dbReference type="EC" id="2.7.11.1" evidence="1"/>
<feature type="region of interest" description="Disordered" evidence="7">
    <location>
        <begin position="173"/>
        <end position="208"/>
    </location>
</feature>
<dbReference type="GO" id="GO:0046872">
    <property type="term" value="F:metal ion binding"/>
    <property type="evidence" value="ECO:0007669"/>
    <property type="project" value="UniProtKB-KW"/>
</dbReference>
<dbReference type="InterPro" id="IPR002219">
    <property type="entry name" value="PKC_DAG/PE"/>
</dbReference>
<evidence type="ECO:0000259" key="8">
    <source>
        <dbReference type="PROSITE" id="PS50011"/>
    </source>
</evidence>
<feature type="compositionally biased region" description="Low complexity" evidence="7">
    <location>
        <begin position="185"/>
        <end position="197"/>
    </location>
</feature>
<evidence type="ECO:0000313" key="11">
    <source>
        <dbReference type="EMBL" id="SAM08181.1"/>
    </source>
</evidence>
<feature type="region of interest" description="Disordered" evidence="7">
    <location>
        <begin position="237"/>
        <end position="261"/>
    </location>
</feature>
<evidence type="ECO:0000256" key="4">
    <source>
        <dbReference type="ARBA" id="ARBA00022833"/>
    </source>
</evidence>
<dbReference type="PANTHER" id="PTHR48012">
    <property type="entry name" value="STERILE20-LIKE KINASE, ISOFORM B-RELATED"/>
    <property type="match status" value="1"/>
</dbReference>
<keyword evidence="5 6" id="KW-0067">ATP-binding</keyword>
<feature type="compositionally biased region" description="Polar residues" evidence="7">
    <location>
        <begin position="608"/>
        <end position="617"/>
    </location>
</feature>
<dbReference type="InterPro" id="IPR046349">
    <property type="entry name" value="C1-like_sf"/>
</dbReference>
<dbReference type="InterPro" id="IPR017441">
    <property type="entry name" value="Protein_kinase_ATP_BS"/>
</dbReference>
<dbReference type="InParanoid" id="A0A163MSG7"/>
<dbReference type="PANTHER" id="PTHR48012:SF26">
    <property type="entry name" value="SERINE_THREONINE-PROTEIN KINASE DDB_G0283821-RELATED"/>
    <property type="match status" value="1"/>
</dbReference>
<dbReference type="PROSITE" id="PS50021">
    <property type="entry name" value="CH"/>
    <property type="match status" value="1"/>
</dbReference>
<dbReference type="Gene3D" id="3.30.200.20">
    <property type="entry name" value="Phosphorylase Kinase, domain 1"/>
    <property type="match status" value="1"/>
</dbReference>
<evidence type="ECO:0000256" key="5">
    <source>
        <dbReference type="ARBA" id="ARBA00022840"/>
    </source>
</evidence>
<dbReference type="GO" id="GO:0004674">
    <property type="term" value="F:protein serine/threonine kinase activity"/>
    <property type="evidence" value="ECO:0007669"/>
    <property type="project" value="UniProtKB-EC"/>
</dbReference>
<evidence type="ECO:0000256" key="7">
    <source>
        <dbReference type="SAM" id="MobiDB-lite"/>
    </source>
</evidence>
<feature type="compositionally biased region" description="Low complexity" evidence="7">
    <location>
        <begin position="365"/>
        <end position="375"/>
    </location>
</feature>
<evidence type="ECO:0000259" key="9">
    <source>
        <dbReference type="PROSITE" id="PS50021"/>
    </source>
</evidence>
<feature type="region of interest" description="Disordered" evidence="7">
    <location>
        <begin position="339"/>
        <end position="386"/>
    </location>
</feature>
<dbReference type="Pfam" id="PF00069">
    <property type="entry name" value="Pkinase"/>
    <property type="match status" value="1"/>
</dbReference>
<dbReference type="STRING" id="4829.A0A163MSG7"/>
<dbReference type="GO" id="GO:0005737">
    <property type="term" value="C:cytoplasm"/>
    <property type="evidence" value="ECO:0007669"/>
    <property type="project" value="TreeGrafter"/>
</dbReference>
<sequence length="858" mass="94389">MATSLSSTATGYPSRLTAAPGQGRNKSCPDVILFDKNKQDKYDQDEKQVIDLVHAVLGVELLHGRLHLDLKDGVVLCALVNHLKPGTIKTVGQKDLSFIKMDNITRFLQGARQLGLEDHLFETEDLFDAKDMPRVFDTILALSQLFLKADPEKYSWLQVKGIAVGGDHQESVSAKSAEFKNKNGSSPPFSGTASPSSSPLPPSNDTDIKKATKFHQARGIFDSIDNQELRVITNTPHPLDHSAVTTSTAASPPPPTPTTTAATKQDLLFANDLDWYAPASASSSLLSRPPKSPLRTSYRSKSLGHQGTTVATTLPKTLGLDDFHNTALSPSTSSCSSVLSTPLSSHFSDGHDDSPRNEPGRRRSSNTSTSTSLVRSPKKPSQQEDLEEEKIRLYLEGKDGSSGTHYQLGNCIGKGQFGSVYRALDLSTGEVVAIKRIKLEEGELDQEEMMLVASFCVKILGGLAYLHDNQVVHCDLKAANILTTKTGDVKLTDFGVSLNLKIKTVDDQAVSGTPNWMAPEVIEMKGASTKSDIWSLGCTLIELVTGKPPYADLISMSAMFRIVEDDYPPLPDTISDDMRAFLMCCFQKNPDERPTAKTLKDHPWIQQHLPNTASKPSSPVIPDPSNENSATKVPALDSKNQVQRRRRSSTRTSTDSLRKQEPQDHHHHHPHTPLMPMEEEDYATHRFIQTSFGKMVECKVCGELMQEQAIFCEICSLICHDHCKKAAFSCPPKVNEQQPSYDWVFSAKIYNRHHSNRETRTTQRSGLPPAFNGARRASTTRLHQKPIAALLQDHPQAESILKYSRALGLTPQEQQALLENPALISHTLALEQSSGRMESIPAIKKSGNKGQDEQCIIS</sequence>
<organism evidence="11">
    <name type="scientific">Absidia glauca</name>
    <name type="common">Pin mould</name>
    <dbReference type="NCBI Taxonomy" id="4829"/>
    <lineage>
        <taxon>Eukaryota</taxon>
        <taxon>Fungi</taxon>
        <taxon>Fungi incertae sedis</taxon>
        <taxon>Mucoromycota</taxon>
        <taxon>Mucoromycotina</taxon>
        <taxon>Mucoromycetes</taxon>
        <taxon>Mucorales</taxon>
        <taxon>Cunninghamellaceae</taxon>
        <taxon>Absidia</taxon>
    </lineage>
</organism>
<dbReference type="InterPro" id="IPR036872">
    <property type="entry name" value="CH_dom_sf"/>
</dbReference>
<dbReference type="SUPFAM" id="SSF56112">
    <property type="entry name" value="Protein kinase-like (PK-like)"/>
    <property type="match status" value="1"/>
</dbReference>
<dbReference type="AlphaFoldDB" id="A0A163MSG7"/>
<evidence type="ECO:0000256" key="1">
    <source>
        <dbReference type="ARBA" id="ARBA00012513"/>
    </source>
</evidence>
<dbReference type="Gene3D" id="1.10.418.10">
    <property type="entry name" value="Calponin-like domain"/>
    <property type="match status" value="1"/>
</dbReference>
<evidence type="ECO:0000256" key="2">
    <source>
        <dbReference type="ARBA" id="ARBA00022723"/>
    </source>
</evidence>
<dbReference type="SMART" id="SM00220">
    <property type="entry name" value="S_TKc"/>
    <property type="match status" value="1"/>
</dbReference>
<dbReference type="CDD" id="cd00029">
    <property type="entry name" value="C1"/>
    <property type="match status" value="1"/>
</dbReference>
<dbReference type="PROSITE" id="PS00107">
    <property type="entry name" value="PROTEIN_KINASE_ATP"/>
    <property type="match status" value="1"/>
</dbReference>
<keyword evidence="2" id="KW-0479">Metal-binding</keyword>
<proteinExistence type="predicted"/>
<feature type="region of interest" description="Disordered" evidence="7">
    <location>
        <begin position="608"/>
        <end position="675"/>
    </location>
</feature>
<dbReference type="PROSITE" id="PS50011">
    <property type="entry name" value="PROTEIN_KINASE_DOM"/>
    <property type="match status" value="1"/>
</dbReference>
<evidence type="ECO:0000256" key="3">
    <source>
        <dbReference type="ARBA" id="ARBA00022741"/>
    </source>
</evidence>
<dbReference type="GO" id="GO:0005524">
    <property type="term" value="F:ATP binding"/>
    <property type="evidence" value="ECO:0007669"/>
    <property type="project" value="UniProtKB-UniRule"/>
</dbReference>
<dbReference type="SUPFAM" id="SSF57889">
    <property type="entry name" value="Cysteine-rich domain"/>
    <property type="match status" value="1"/>
</dbReference>
<feature type="region of interest" description="Disordered" evidence="7">
    <location>
        <begin position="281"/>
        <end position="310"/>
    </location>
</feature>
<evidence type="ECO:0000259" key="10">
    <source>
        <dbReference type="PROSITE" id="PS50081"/>
    </source>
</evidence>
<evidence type="ECO:0000313" key="12">
    <source>
        <dbReference type="Proteomes" id="UP000078561"/>
    </source>
</evidence>
<keyword evidence="3 6" id="KW-0547">Nucleotide-binding</keyword>
<keyword evidence="4" id="KW-0862">Zinc</keyword>
<reference evidence="11" key="1">
    <citation type="submission" date="2016-04" db="EMBL/GenBank/DDBJ databases">
        <authorList>
            <person name="Evans L.H."/>
            <person name="Alamgir A."/>
            <person name="Owens N."/>
            <person name="Weber N.D."/>
            <person name="Virtaneva K."/>
            <person name="Barbian K."/>
            <person name="Babar A."/>
            <person name="Rosenke K."/>
        </authorList>
    </citation>
    <scope>NUCLEOTIDE SEQUENCE [LARGE SCALE GENOMIC DNA]</scope>
    <source>
        <strain evidence="11">CBS 101.48</strain>
    </source>
</reference>
<feature type="domain" description="Calponin-homology (CH)" evidence="9">
    <location>
        <begin position="43"/>
        <end position="147"/>
    </location>
</feature>
<feature type="region of interest" description="Disordered" evidence="7">
    <location>
        <begin position="1"/>
        <end position="24"/>
    </location>
</feature>
<dbReference type="PROSITE" id="PS50081">
    <property type="entry name" value="ZF_DAG_PE_2"/>
    <property type="match status" value="1"/>
</dbReference>
<accession>A0A163MSG7</accession>
<evidence type="ECO:0000256" key="6">
    <source>
        <dbReference type="PROSITE-ProRule" id="PRU10141"/>
    </source>
</evidence>
<dbReference type="SMART" id="SM00033">
    <property type="entry name" value="CH"/>
    <property type="match status" value="1"/>
</dbReference>
<feature type="domain" description="Phorbol-ester/DAG-type" evidence="10">
    <location>
        <begin position="684"/>
        <end position="730"/>
    </location>
</feature>
<feature type="binding site" evidence="6">
    <location>
        <position position="435"/>
    </location>
    <ligand>
        <name>ATP</name>
        <dbReference type="ChEBI" id="CHEBI:30616"/>
    </ligand>
</feature>
<keyword evidence="12" id="KW-1185">Reference proteome</keyword>
<dbReference type="Pfam" id="PF00307">
    <property type="entry name" value="CH"/>
    <property type="match status" value="1"/>
</dbReference>
<dbReference type="OrthoDB" id="8693905at2759"/>
<feature type="compositionally biased region" description="Low complexity" evidence="7">
    <location>
        <begin position="281"/>
        <end position="295"/>
    </location>
</feature>
<gene>
    <name evidence="11" type="primary">ABSGL_13843.1 scaffold 14339</name>
</gene>
<dbReference type="InterPro" id="IPR008271">
    <property type="entry name" value="Ser/Thr_kinase_AS"/>
</dbReference>
<dbReference type="InterPro" id="IPR011009">
    <property type="entry name" value="Kinase-like_dom_sf"/>
</dbReference>
<name>A0A163MSG7_ABSGL</name>
<dbReference type="EMBL" id="LT554888">
    <property type="protein sequence ID" value="SAM08181.1"/>
    <property type="molecule type" value="Genomic_DNA"/>
</dbReference>
<feature type="compositionally biased region" description="Basic and acidic residues" evidence="7">
    <location>
        <begin position="348"/>
        <end position="361"/>
    </location>
</feature>
<dbReference type="PROSITE" id="PS00108">
    <property type="entry name" value="PROTEIN_KINASE_ST"/>
    <property type="match status" value="1"/>
</dbReference>
<dbReference type="Gene3D" id="3.30.60.20">
    <property type="match status" value="1"/>
</dbReference>
<dbReference type="InterPro" id="IPR001715">
    <property type="entry name" value="CH_dom"/>
</dbReference>
<dbReference type="PROSITE" id="PS00479">
    <property type="entry name" value="ZF_DAG_PE_1"/>
    <property type="match status" value="1"/>
</dbReference>
<dbReference type="SMART" id="SM00109">
    <property type="entry name" value="C1"/>
    <property type="match status" value="1"/>
</dbReference>
<dbReference type="InterPro" id="IPR000719">
    <property type="entry name" value="Prot_kinase_dom"/>
</dbReference>
<dbReference type="Proteomes" id="UP000078561">
    <property type="component" value="Unassembled WGS sequence"/>
</dbReference>
<dbReference type="Gene3D" id="1.10.510.10">
    <property type="entry name" value="Transferase(Phosphotransferase) domain 1"/>
    <property type="match status" value="1"/>
</dbReference>
<dbReference type="InterPro" id="IPR050629">
    <property type="entry name" value="STE20/SPS1-PAK"/>
</dbReference>
<protein>
    <recommendedName>
        <fullName evidence="1">non-specific serine/threonine protein kinase</fullName>
        <ecNumber evidence="1">2.7.11.1</ecNumber>
    </recommendedName>
</protein>
<feature type="compositionally biased region" description="Polar residues" evidence="7">
    <location>
        <begin position="297"/>
        <end position="310"/>
    </location>
</feature>
<feature type="domain" description="Protein kinase" evidence="8">
    <location>
        <begin position="312"/>
        <end position="605"/>
    </location>
</feature>
<dbReference type="SUPFAM" id="SSF47576">
    <property type="entry name" value="Calponin-homology domain, CH-domain"/>
    <property type="match status" value="1"/>
</dbReference>